<dbReference type="Gene3D" id="3.40.225.10">
    <property type="entry name" value="Class II aldolase/adducin N-terminal domain"/>
    <property type="match status" value="1"/>
</dbReference>
<dbReference type="eggNOG" id="COG0235">
    <property type="taxonomic scope" value="Bacteria"/>
</dbReference>
<accession>E1WZ91</accession>
<dbReference type="Proteomes" id="UP000008963">
    <property type="component" value="Chromosome"/>
</dbReference>
<dbReference type="HOGENOM" id="CLU_088910_0_0_7"/>
<reference evidence="3" key="1">
    <citation type="journal article" date="2013" name="ISME J.">
        <title>A small predatory core genome in the divergent marine Bacteriovorax marinus SJ and the terrestrial Bdellovibrio bacteriovorus.</title>
        <authorList>
            <person name="Crossman L.C."/>
            <person name="Chen H."/>
            <person name="Cerdeno-Tarraga A.M."/>
            <person name="Brooks K."/>
            <person name="Quail M.A."/>
            <person name="Pineiro S.A."/>
            <person name="Hobley L."/>
            <person name="Sockett R.E."/>
            <person name="Bentley S.D."/>
            <person name="Parkhill J."/>
            <person name="Williams H.N."/>
            <person name="Stine O.C."/>
        </authorList>
    </citation>
    <scope>NUCLEOTIDE SEQUENCE [LARGE SCALE GENOMIC DNA]</scope>
    <source>
        <strain evidence="3">ATCC BAA-682 / DSM 15412 / SJ</strain>
    </source>
</reference>
<dbReference type="OrthoDB" id="422493at2"/>
<feature type="domain" description="Class II aldolase/adducin N-terminal" evidence="1">
    <location>
        <begin position="47"/>
        <end position="192"/>
    </location>
</feature>
<protein>
    <recommendedName>
        <fullName evidence="1">Class II aldolase/adducin N-terminal domain-containing protein</fullName>
    </recommendedName>
</protein>
<dbReference type="STRING" id="862908.BMS_3017"/>
<organism evidence="2 3">
    <name type="scientific">Halobacteriovorax marinus (strain ATCC BAA-682 / DSM 15412 / SJ)</name>
    <name type="common">Bacteriovorax marinus</name>
    <dbReference type="NCBI Taxonomy" id="862908"/>
    <lineage>
        <taxon>Bacteria</taxon>
        <taxon>Pseudomonadati</taxon>
        <taxon>Bdellovibrionota</taxon>
        <taxon>Bacteriovoracia</taxon>
        <taxon>Bacteriovoracales</taxon>
        <taxon>Halobacteriovoraceae</taxon>
        <taxon>Halobacteriovorax</taxon>
    </lineage>
</organism>
<keyword evidence="3" id="KW-1185">Reference proteome</keyword>
<gene>
    <name evidence="2" type="ordered locus">BMS_3017</name>
</gene>
<dbReference type="AlphaFoldDB" id="E1WZ91"/>
<dbReference type="RefSeq" id="WP_014245550.1">
    <property type="nucleotide sequence ID" value="NC_016620.1"/>
</dbReference>
<dbReference type="SUPFAM" id="SSF53639">
    <property type="entry name" value="AraD/HMP-PK domain-like"/>
    <property type="match status" value="1"/>
</dbReference>
<dbReference type="KEGG" id="bmx:BMS_3017"/>
<proteinExistence type="predicted"/>
<evidence type="ECO:0000313" key="3">
    <source>
        <dbReference type="Proteomes" id="UP000008963"/>
    </source>
</evidence>
<dbReference type="InterPro" id="IPR001303">
    <property type="entry name" value="Aldolase_II/adducin_N"/>
</dbReference>
<evidence type="ECO:0000259" key="1">
    <source>
        <dbReference type="Pfam" id="PF00596"/>
    </source>
</evidence>
<dbReference type="Pfam" id="PF00596">
    <property type="entry name" value="Aldolase_II"/>
    <property type="match status" value="1"/>
</dbReference>
<dbReference type="InterPro" id="IPR036409">
    <property type="entry name" value="Aldolase_II/adducin_N_sf"/>
</dbReference>
<name>E1WZ91_HALMS</name>
<evidence type="ECO:0000313" key="2">
    <source>
        <dbReference type="EMBL" id="CBW27779.1"/>
    </source>
</evidence>
<sequence length="203" mass="22988">MIDDGVIKYDRSNFTHTGPLDKSLWGDLELWREKLFELNLIGEYPIEKVGFGNISKIVEWQDQAHFIITGTQTGKYSNLTGEHYTLVEGYDLAQMKLKQRGPLEASSEALTHAAVYEGNRNLNAVFHIHNTIIWEEMIKHQYDSTPKDVPYGTIQMANCVGEIIKSKNAGLIVMKGHQDGVIAYAREMDECGQLILDLANKFL</sequence>
<dbReference type="EMBL" id="FQ312005">
    <property type="protein sequence ID" value="CBW27779.1"/>
    <property type="molecule type" value="Genomic_DNA"/>
</dbReference>
<dbReference type="PATRIC" id="fig|862908.3.peg.2885"/>